<evidence type="ECO:0000256" key="2">
    <source>
        <dbReference type="SAM" id="Phobius"/>
    </source>
</evidence>
<feature type="transmembrane region" description="Helical" evidence="2">
    <location>
        <begin position="129"/>
        <end position="154"/>
    </location>
</feature>
<accession>A0ABW3G5C3</accession>
<gene>
    <name evidence="3" type="ORF">ACFQ04_08365</name>
</gene>
<feature type="compositionally biased region" description="Pro residues" evidence="1">
    <location>
        <begin position="65"/>
        <end position="74"/>
    </location>
</feature>
<name>A0ABW3G5C3_9NOCA</name>
<reference evidence="4" key="1">
    <citation type="journal article" date="2019" name="Int. J. Syst. Evol. Microbiol.">
        <title>The Global Catalogue of Microorganisms (GCM) 10K type strain sequencing project: providing services to taxonomists for standard genome sequencing and annotation.</title>
        <authorList>
            <consortium name="The Broad Institute Genomics Platform"/>
            <consortium name="The Broad Institute Genome Sequencing Center for Infectious Disease"/>
            <person name="Wu L."/>
            <person name="Ma J."/>
        </authorList>
    </citation>
    <scope>NUCLEOTIDE SEQUENCE [LARGE SCALE GENOMIC DNA]</scope>
    <source>
        <strain evidence="4">CCUG 50873</strain>
    </source>
</reference>
<feature type="transmembrane region" description="Helical" evidence="2">
    <location>
        <begin position="239"/>
        <end position="263"/>
    </location>
</feature>
<keyword evidence="4" id="KW-1185">Reference proteome</keyword>
<evidence type="ECO:0000256" key="1">
    <source>
        <dbReference type="SAM" id="MobiDB-lite"/>
    </source>
</evidence>
<keyword evidence="2" id="KW-1133">Transmembrane helix</keyword>
<proteinExistence type="predicted"/>
<dbReference type="RefSeq" id="WP_253646327.1">
    <property type="nucleotide sequence ID" value="NZ_BAAAMO010000002.1"/>
</dbReference>
<evidence type="ECO:0008006" key="5">
    <source>
        <dbReference type="Google" id="ProtNLM"/>
    </source>
</evidence>
<evidence type="ECO:0000313" key="3">
    <source>
        <dbReference type="EMBL" id="MFD0925749.1"/>
    </source>
</evidence>
<comment type="caution">
    <text evidence="3">The sequence shown here is derived from an EMBL/GenBank/DDBJ whole genome shotgun (WGS) entry which is preliminary data.</text>
</comment>
<keyword evidence="2" id="KW-0812">Transmembrane</keyword>
<dbReference type="Proteomes" id="UP001597068">
    <property type="component" value="Unassembled WGS sequence"/>
</dbReference>
<dbReference type="PANTHER" id="PTHR40076">
    <property type="entry name" value="MEMBRANE PROTEIN-RELATED"/>
    <property type="match status" value="1"/>
</dbReference>
<sequence length="292" mass="30735">MTQPPEDPLRKHPDDGQSGYPPPPGAYPPPGSYPPPQGSYPPPGAYPPPPSGYPPPPQYGQGSAFPPPQPPGLQTPPQFSIGSALSYGWSKFSGNVGSWLLIALVSVLVNVVINLAFRGFSTDDLTTTTSALSIVGSIVSFVVGVLFQAAYIRGALDECDGRKPNLGAFFRFQNLGAVFGLVIVVGLVVGIGFVLLIIPGLVLLYLTWYALTFAIDRNDGFGAAFSNTFRLTTQHFGQLFPLAIVCFLLNVVGAVLCLVGLLVTIPVTLIAGTYAYRVLTGGVVSPAKNTQA</sequence>
<organism evidence="3 4">
    <name type="scientific">Williamsia deligens</name>
    <dbReference type="NCBI Taxonomy" id="321325"/>
    <lineage>
        <taxon>Bacteria</taxon>
        <taxon>Bacillati</taxon>
        <taxon>Actinomycetota</taxon>
        <taxon>Actinomycetes</taxon>
        <taxon>Mycobacteriales</taxon>
        <taxon>Nocardiaceae</taxon>
        <taxon>Williamsia</taxon>
    </lineage>
</organism>
<feature type="region of interest" description="Disordered" evidence="1">
    <location>
        <begin position="1"/>
        <end position="77"/>
    </location>
</feature>
<evidence type="ECO:0000313" key="4">
    <source>
        <dbReference type="Proteomes" id="UP001597068"/>
    </source>
</evidence>
<feature type="compositionally biased region" description="Pro residues" evidence="1">
    <location>
        <begin position="20"/>
        <end position="58"/>
    </location>
</feature>
<feature type="transmembrane region" description="Helical" evidence="2">
    <location>
        <begin position="96"/>
        <end position="117"/>
    </location>
</feature>
<dbReference type="InterPro" id="IPR010380">
    <property type="entry name" value="DUF975"/>
</dbReference>
<dbReference type="PANTHER" id="PTHR40076:SF1">
    <property type="entry name" value="MEMBRANE PROTEIN"/>
    <property type="match status" value="1"/>
</dbReference>
<protein>
    <recommendedName>
        <fullName evidence="5">Proline rich protein</fullName>
    </recommendedName>
</protein>
<dbReference type="EMBL" id="JBHTIL010000001">
    <property type="protein sequence ID" value="MFD0925749.1"/>
    <property type="molecule type" value="Genomic_DNA"/>
</dbReference>
<feature type="transmembrane region" description="Helical" evidence="2">
    <location>
        <begin position="175"/>
        <end position="208"/>
    </location>
</feature>
<keyword evidence="2" id="KW-0472">Membrane</keyword>